<organism evidence="1 2">
    <name type="scientific">Panagrolaimus sp. PS1159</name>
    <dbReference type="NCBI Taxonomy" id="55785"/>
    <lineage>
        <taxon>Eukaryota</taxon>
        <taxon>Metazoa</taxon>
        <taxon>Ecdysozoa</taxon>
        <taxon>Nematoda</taxon>
        <taxon>Chromadorea</taxon>
        <taxon>Rhabditida</taxon>
        <taxon>Tylenchina</taxon>
        <taxon>Panagrolaimomorpha</taxon>
        <taxon>Panagrolaimoidea</taxon>
        <taxon>Panagrolaimidae</taxon>
        <taxon>Panagrolaimus</taxon>
    </lineage>
</organism>
<name>A0AC35FGV0_9BILA</name>
<protein>
    <submittedName>
        <fullName evidence="2">Hexosyltransferase</fullName>
    </submittedName>
</protein>
<accession>A0AC35FGV0</accession>
<evidence type="ECO:0000313" key="1">
    <source>
        <dbReference type="Proteomes" id="UP000887580"/>
    </source>
</evidence>
<proteinExistence type="predicted"/>
<sequence length="251" mass="29309">MQIRNSWKRDIPTTFTHRFFIGLTQNETMQEMNEEEAEKFGDIVFTSIIDSDLNQTLQMSAAFQWQQKFFPKVDYFLKVDETSILDVSRFQYWINLKFNMFKSSYNDSIIFGNLLQNGIVVRDPNEKRYVPYDIYDKPNFPSYQHGSCYLTTPNTINLMLEEAKNHKYISFDDTFFTGIIAEKIKATRINANRHFALKNPLATNSWDQECDDNGVPFLFSISDENGEILNKADGYKNALKKLKGLKCSIEN</sequence>
<reference evidence="2" key="1">
    <citation type="submission" date="2022-11" db="UniProtKB">
        <authorList>
            <consortium name="WormBaseParasite"/>
        </authorList>
    </citation>
    <scope>IDENTIFICATION</scope>
</reference>
<dbReference type="WBParaSite" id="PS1159_v2.g17368.t1">
    <property type="protein sequence ID" value="PS1159_v2.g17368.t1"/>
    <property type="gene ID" value="PS1159_v2.g17368"/>
</dbReference>
<dbReference type="Proteomes" id="UP000887580">
    <property type="component" value="Unplaced"/>
</dbReference>
<evidence type="ECO:0000313" key="2">
    <source>
        <dbReference type="WBParaSite" id="PS1159_v2.g17368.t1"/>
    </source>
</evidence>